<reference evidence="5" key="2">
    <citation type="submission" date="2013-07" db="EMBL/GenBank/DDBJ databases">
        <authorList>
            <consortium name="The Broad Institute Genome Sequencing Platform"/>
            <person name="Cuomo C."/>
            <person name="Litvintseva A."/>
            <person name="Chen Y."/>
            <person name="Heitman J."/>
            <person name="Sun S."/>
            <person name="Springer D."/>
            <person name="Dromer F."/>
            <person name="Young S.K."/>
            <person name="Zeng Q."/>
            <person name="Gargeya S."/>
            <person name="Fitzgerald M."/>
            <person name="Abouelleil A."/>
            <person name="Alvarado L."/>
            <person name="Berlin A.M."/>
            <person name="Chapman S.B."/>
            <person name="Dewar J."/>
            <person name="Goldberg J."/>
            <person name="Griggs A."/>
            <person name="Gujja S."/>
            <person name="Hansen M."/>
            <person name="Howarth C."/>
            <person name="Imamovic A."/>
            <person name="Larimer J."/>
            <person name="McCowan C."/>
            <person name="Murphy C."/>
            <person name="Pearson M."/>
            <person name="Priest M."/>
            <person name="Roberts A."/>
            <person name="Saif S."/>
            <person name="Shea T."/>
            <person name="Sykes S."/>
            <person name="Wortman J."/>
            <person name="Nusbaum C."/>
            <person name="Birren B."/>
        </authorList>
    </citation>
    <scope>NUCLEOTIDE SEQUENCE</scope>
    <source>
        <strain evidence="5">CBS 10118</strain>
    </source>
</reference>
<dbReference type="GO" id="GO:0043565">
    <property type="term" value="F:sequence-specific DNA binding"/>
    <property type="evidence" value="ECO:0007669"/>
    <property type="project" value="InterPro"/>
</dbReference>
<keyword evidence="1" id="KW-0862">Zinc</keyword>
<feature type="compositionally biased region" description="Low complexity" evidence="2">
    <location>
        <begin position="164"/>
        <end position="183"/>
    </location>
</feature>
<dbReference type="SUPFAM" id="SSF57716">
    <property type="entry name" value="Glucocorticoid receptor-like (DNA-binding domain)"/>
    <property type="match status" value="1"/>
</dbReference>
<dbReference type="AlphaFoldDB" id="A0A1B9G934"/>
<dbReference type="InterPro" id="IPR013088">
    <property type="entry name" value="Znf_NHR/GATA"/>
</dbReference>
<proteinExistence type="predicted"/>
<dbReference type="InterPro" id="IPR000679">
    <property type="entry name" value="Znf_GATA"/>
</dbReference>
<evidence type="ECO:0000259" key="3">
    <source>
        <dbReference type="PROSITE" id="PS50114"/>
    </source>
</evidence>
<name>A0A1B9G934_9TREE</name>
<dbReference type="SMART" id="SM00401">
    <property type="entry name" value="ZnF_GATA"/>
    <property type="match status" value="1"/>
</dbReference>
<dbReference type="RefSeq" id="XP_019048625.1">
    <property type="nucleotide sequence ID" value="XM_019189063.1"/>
</dbReference>
<dbReference type="OrthoDB" id="2565328at2759"/>
<evidence type="ECO:0000256" key="2">
    <source>
        <dbReference type="SAM" id="MobiDB-lite"/>
    </source>
</evidence>
<dbReference type="GO" id="GO:0008270">
    <property type="term" value="F:zinc ion binding"/>
    <property type="evidence" value="ECO:0007669"/>
    <property type="project" value="UniProtKB-KW"/>
</dbReference>
<dbReference type="KEGG" id="kbi:30206796"/>
<dbReference type="STRING" id="1296100.A0A1B9G934"/>
<reference evidence="5" key="4">
    <citation type="submission" date="2024-02" db="EMBL/GenBank/DDBJ databases">
        <title>Comparative genomics of Cryptococcus and Kwoniella reveals pathogenesis evolution and contrasting modes of karyotype evolution via chromosome fusion or intercentromeric recombination.</title>
        <authorList>
            <person name="Coelho M.A."/>
            <person name="David-Palma M."/>
            <person name="Shea T."/>
            <person name="Bowers K."/>
            <person name="McGinley-Smith S."/>
            <person name="Mohammad A.W."/>
            <person name="Gnirke A."/>
            <person name="Yurkov A.M."/>
            <person name="Nowrousian M."/>
            <person name="Sun S."/>
            <person name="Cuomo C.A."/>
            <person name="Heitman J."/>
        </authorList>
    </citation>
    <scope>NUCLEOTIDE SEQUENCE</scope>
    <source>
        <strain evidence="5">CBS 10118</strain>
    </source>
</reference>
<dbReference type="PROSITE" id="PS50114">
    <property type="entry name" value="GATA_ZN_FINGER_2"/>
    <property type="match status" value="1"/>
</dbReference>
<sequence length="251" mass="27832">MPRAKRQSISPTETALMTPPCSRSDLPSYPAPPSPRSPGKKRAIRDTICQNCACQSGETNLWRSNRDPPRFKAMDNVLCNACGLWRNEHGTQRPKEWWFKRRSSTSPTPSSSSSSVPPPTRAPITRQRRRRSTTDNIASPAHASNHGMKGMEEAVSTLLNLGGSRPHQQPQQRSSSPAYRRPSWLYNQSPPAPRAIAPPGGFLPPPTPSRGIISIADLLNPSNVGQANFQSSPRYHPYDRNGQYNGSCYRH</sequence>
<accession>A0A1B9G934</accession>
<keyword evidence="6" id="KW-1185">Reference proteome</keyword>
<dbReference type="Proteomes" id="UP000092730">
    <property type="component" value="Chromosome 2"/>
</dbReference>
<reference evidence="4" key="1">
    <citation type="submission" date="2013-07" db="EMBL/GenBank/DDBJ databases">
        <title>The Genome Sequence of Cryptococcus bestiolae CBS10118.</title>
        <authorList>
            <consortium name="The Broad Institute Genome Sequencing Platform"/>
            <person name="Cuomo C."/>
            <person name="Litvintseva A."/>
            <person name="Chen Y."/>
            <person name="Heitman J."/>
            <person name="Sun S."/>
            <person name="Springer D."/>
            <person name="Dromer F."/>
            <person name="Young S.K."/>
            <person name="Zeng Q."/>
            <person name="Gargeya S."/>
            <person name="Fitzgerald M."/>
            <person name="Abouelleil A."/>
            <person name="Alvarado L."/>
            <person name="Berlin A.M."/>
            <person name="Chapman S.B."/>
            <person name="Dewar J."/>
            <person name="Goldberg J."/>
            <person name="Griggs A."/>
            <person name="Gujja S."/>
            <person name="Hansen M."/>
            <person name="Howarth C."/>
            <person name="Imamovic A."/>
            <person name="Larimer J."/>
            <person name="McCowan C."/>
            <person name="Murphy C."/>
            <person name="Pearson M."/>
            <person name="Priest M."/>
            <person name="Roberts A."/>
            <person name="Saif S."/>
            <person name="Shea T."/>
            <person name="Sykes S."/>
            <person name="Wortman J."/>
            <person name="Nusbaum C."/>
            <person name="Birren B."/>
        </authorList>
    </citation>
    <scope>NUCLEOTIDE SEQUENCE [LARGE SCALE GENOMIC DNA]</scope>
    <source>
        <strain evidence="4">CBS 10118</strain>
    </source>
</reference>
<evidence type="ECO:0000256" key="1">
    <source>
        <dbReference type="PROSITE-ProRule" id="PRU00094"/>
    </source>
</evidence>
<organism evidence="4">
    <name type="scientific">Kwoniella bestiolae CBS 10118</name>
    <dbReference type="NCBI Taxonomy" id="1296100"/>
    <lineage>
        <taxon>Eukaryota</taxon>
        <taxon>Fungi</taxon>
        <taxon>Dikarya</taxon>
        <taxon>Basidiomycota</taxon>
        <taxon>Agaricomycotina</taxon>
        <taxon>Tremellomycetes</taxon>
        <taxon>Tremellales</taxon>
        <taxon>Cryptococcaceae</taxon>
        <taxon>Kwoniella</taxon>
    </lineage>
</organism>
<dbReference type="GeneID" id="30206796"/>
<feature type="compositionally biased region" description="Polar residues" evidence="2">
    <location>
        <begin position="242"/>
        <end position="251"/>
    </location>
</feature>
<dbReference type="EMBL" id="CP144542">
    <property type="protein sequence ID" value="WVW81697.1"/>
    <property type="molecule type" value="Genomic_DNA"/>
</dbReference>
<evidence type="ECO:0000313" key="4">
    <source>
        <dbReference type="EMBL" id="OCF27555.1"/>
    </source>
</evidence>
<dbReference type="EMBL" id="KI894019">
    <property type="protein sequence ID" value="OCF27555.1"/>
    <property type="molecule type" value="Genomic_DNA"/>
</dbReference>
<dbReference type="Gene3D" id="3.30.50.10">
    <property type="entry name" value="Erythroid Transcription Factor GATA-1, subunit A"/>
    <property type="match status" value="1"/>
</dbReference>
<protein>
    <recommendedName>
        <fullName evidence="3">GATA-type domain-containing protein</fullName>
    </recommendedName>
</protein>
<feature type="region of interest" description="Disordered" evidence="2">
    <location>
        <begin position="96"/>
        <end position="149"/>
    </location>
</feature>
<feature type="domain" description="GATA-type" evidence="3">
    <location>
        <begin position="54"/>
        <end position="94"/>
    </location>
</feature>
<dbReference type="VEuPathDB" id="FungiDB:I302_02397"/>
<evidence type="ECO:0000313" key="5">
    <source>
        <dbReference type="EMBL" id="WVW81697.1"/>
    </source>
</evidence>
<dbReference type="GO" id="GO:0006355">
    <property type="term" value="P:regulation of DNA-templated transcription"/>
    <property type="evidence" value="ECO:0007669"/>
    <property type="project" value="InterPro"/>
</dbReference>
<keyword evidence="1" id="KW-0863">Zinc-finger</keyword>
<feature type="region of interest" description="Disordered" evidence="2">
    <location>
        <begin position="1"/>
        <end position="43"/>
    </location>
</feature>
<evidence type="ECO:0000313" key="6">
    <source>
        <dbReference type="Proteomes" id="UP000092730"/>
    </source>
</evidence>
<reference evidence="4" key="3">
    <citation type="submission" date="2014-01" db="EMBL/GenBank/DDBJ databases">
        <title>Evolution of pathogenesis and genome organization in the Tremellales.</title>
        <authorList>
            <person name="Cuomo C."/>
            <person name="Litvintseva A."/>
            <person name="Heitman J."/>
            <person name="Chen Y."/>
            <person name="Sun S."/>
            <person name="Springer D."/>
            <person name="Dromer F."/>
            <person name="Young S."/>
            <person name="Zeng Q."/>
            <person name="Chapman S."/>
            <person name="Gujja S."/>
            <person name="Saif S."/>
            <person name="Birren B."/>
        </authorList>
    </citation>
    <scope>NUCLEOTIDE SEQUENCE</scope>
    <source>
        <strain evidence="4">CBS 10118</strain>
    </source>
</reference>
<keyword evidence="1" id="KW-0479">Metal-binding</keyword>
<feature type="region of interest" description="Disordered" evidence="2">
    <location>
        <begin position="161"/>
        <end position="209"/>
    </location>
</feature>
<feature type="compositionally biased region" description="Low complexity" evidence="2">
    <location>
        <begin position="104"/>
        <end position="115"/>
    </location>
</feature>
<feature type="region of interest" description="Disordered" evidence="2">
    <location>
        <begin position="225"/>
        <end position="251"/>
    </location>
</feature>
<gene>
    <name evidence="4" type="ORF">I302_02397</name>
    <name evidence="5" type="ORF">I302_103692</name>
</gene>